<evidence type="ECO:0000313" key="1">
    <source>
        <dbReference type="EMBL" id="MDQ1150511.1"/>
    </source>
</evidence>
<dbReference type="InterPro" id="IPR027417">
    <property type="entry name" value="P-loop_NTPase"/>
</dbReference>
<dbReference type="EMBL" id="JAUTBA010000001">
    <property type="protein sequence ID" value="MDQ1150511.1"/>
    <property type="molecule type" value="Genomic_DNA"/>
</dbReference>
<dbReference type="SUPFAM" id="SSF48371">
    <property type="entry name" value="ARM repeat"/>
    <property type="match status" value="1"/>
</dbReference>
<keyword evidence="2" id="KW-1185">Reference proteome</keyword>
<dbReference type="SUPFAM" id="SSF52540">
    <property type="entry name" value="P-loop containing nucleoside triphosphate hydrolases"/>
    <property type="match status" value="1"/>
</dbReference>
<dbReference type="RefSeq" id="WP_307186137.1">
    <property type="nucleotide sequence ID" value="NZ_JAUTBA010000001.1"/>
</dbReference>
<dbReference type="InterPro" id="IPR016024">
    <property type="entry name" value="ARM-type_fold"/>
</dbReference>
<dbReference type="Proteomes" id="UP001244640">
    <property type="component" value="Unassembled WGS sequence"/>
</dbReference>
<proteinExistence type="predicted"/>
<evidence type="ECO:0008006" key="3">
    <source>
        <dbReference type="Google" id="ProtNLM"/>
    </source>
</evidence>
<dbReference type="InterPro" id="IPR009003">
    <property type="entry name" value="Peptidase_S1_PA"/>
</dbReference>
<dbReference type="Pfam" id="PF13365">
    <property type="entry name" value="Trypsin_2"/>
    <property type="match status" value="1"/>
</dbReference>
<dbReference type="InterPro" id="IPR043504">
    <property type="entry name" value="Peptidase_S1_PA_chymotrypsin"/>
</dbReference>
<name>A0ABU0U6C1_9SPHI</name>
<accession>A0ABU0U6C1</accession>
<comment type="caution">
    <text evidence="1">The sequence shown here is derived from an EMBL/GenBank/DDBJ whole genome shotgun (WGS) entry which is preliminary data.</text>
</comment>
<organism evidence="1 2">
    <name type="scientific">Sphingobacterium zeae</name>
    <dbReference type="NCBI Taxonomy" id="1776859"/>
    <lineage>
        <taxon>Bacteria</taxon>
        <taxon>Pseudomonadati</taxon>
        <taxon>Bacteroidota</taxon>
        <taxon>Sphingobacteriia</taxon>
        <taxon>Sphingobacteriales</taxon>
        <taxon>Sphingobacteriaceae</taxon>
        <taxon>Sphingobacterium</taxon>
    </lineage>
</organism>
<dbReference type="SUPFAM" id="SSF50494">
    <property type="entry name" value="Trypsin-like serine proteases"/>
    <property type="match status" value="1"/>
</dbReference>
<evidence type="ECO:0000313" key="2">
    <source>
        <dbReference type="Proteomes" id="UP001244640"/>
    </source>
</evidence>
<dbReference type="Gene3D" id="2.40.10.10">
    <property type="entry name" value="Trypsin-like serine proteases"/>
    <property type="match status" value="1"/>
</dbReference>
<reference evidence="1 2" key="1">
    <citation type="submission" date="2023-07" db="EMBL/GenBank/DDBJ databases">
        <title>Functional and genomic diversity of the sorghum phyllosphere microbiome.</title>
        <authorList>
            <person name="Shade A."/>
        </authorList>
    </citation>
    <scope>NUCLEOTIDE SEQUENCE [LARGE SCALE GENOMIC DNA]</scope>
    <source>
        <strain evidence="1 2">SORGH_AS_0892</strain>
    </source>
</reference>
<gene>
    <name evidence="1" type="ORF">QE382_002495</name>
</gene>
<dbReference type="Gene3D" id="3.40.50.300">
    <property type="entry name" value="P-loop containing nucleotide triphosphate hydrolases"/>
    <property type="match status" value="1"/>
</dbReference>
<sequence length="1935" mass="222699">MEKIFNFKSAEHAVVRISCGDKNGTAFFINSDDERYLLLTSFHTISNFLEEKIYLEFDDGMKTVASVITNIKERDVSLIEICKVQQKFESFPLEGRLLAYNADWETFGYPAERITAGMRLSGKVSRINQGTKWDIDLQCDQYNNLSDFAGVSGAPLIVDGFVAGVIGYDISGGLAATSIESIKDELLKCAVMLSTGEQGGIPSSIEDELPVTTPNLDVVENIEATILNQTSSSYFILTGNPGSGKTTIAAQFGFRNSTYIICDRYFIKVPERENIPTEIRAKPDYFLRWIEEVYNRVLYNAPPEKSKEKEEEKPYEKLLKVKEGLSLLAKFYRTRGKTGLIIIDGLDDIPMGLREEFLSILPVKLDDGLKILFSCTSKQILTLTFQSEISVDDEIRVTPLSLEKSIYFLTEKLEGKGITQSNIQELAVKSEGHPLYLRYLVKYILGQADMSFLDNWIDSIPLIEGEIEKYYNKIWQLIEHEVSEIWVAGTLSRLRVGIESEELYDLVPEATKISFPVALNKIRHLLKDDDNLIIYHTSFSDFVKNKTSSLEKDIHDNIAKYCERSDDSFLTVSELVFHLSKGKNRNQSVIKCDQEWVDKCTLYGISPDLVLSDIRRIISIAASEGIAHKVIDLLLLSQRVSFRYNTLFDENATFLVNALLALGKFEEALHYVVRNKTLVVADGDALYLLQKFYEYGADLQAESLLHAIKRTCISIIEKGMDSESFARFVRLKFRSLTLSYNSDFDKVYKEFEELENRTIRILRDSNHPESVIHNFKDDIGSYNMGYCISRFKFPPYTKYLEENNLFKFNSKSAGYTALCITQAHIFNEISPIENSNDNILKWVSDLEYQIDTYGVDTKYNLIILDVLIRYSNRVDILDSIFSELFKVAPTINFRKSNGVDFNKSSVEEFMLFSETNGFLHEEYPLPKILPYSFINWEEAIASRFDCLGTISGKAKRAFGNFSLIESLNADIKNFLAVISPNLIDRIDWERSYDLPESILPVLYDKTIKILVEFFPDLLDPFINKIVEKKNYQLGLYTEGYIDILFSISNVLAKKSLYEENTFQILRILEDHVISTVENRWERNEYLLRLVELYAKIGNIGKANMMFSQMINYSMGPSWYKEAQLGIINSAVSAMGSVGGKMEVMKKFASHLHHASGEMTFQRYVKQQQEQFVGDLTKVGLIAKAIDYFRFLLFPDYKTIIENAESGVVDMPEKGVGYVLGARSIEEQAGILDMLMSVDLRNSNVIYAFTELFMLGDDRYMDGYVKIQSQILDTTALSDDKRMQAVVRRMIRFYIAELTGELRTAYVNALKKYVNEEILNVLKDEFRYFGVELEFNKKIEQERSYEPTDFLSKLPQVKKQVESKLRVENKSAARRLIVDALENVQKNRYPIWPSYYSSTINELRNLLSDSYDKHEDLIKDIQNLIVNEATHEEWVIADQIINLLRSMGDNIEQQKILEVVEHHISLMVRTPSEVENQYNFLLEPLVKDKSEEEQLLQLLIWFLNHPSLVLKSRTMEIITWLAIEEPNLILRSLIDEILSEGFQLSKELSAAVIHQIADAKPEEFYCVFQQILKEKGEALLEVRHLMIQNSLIEALQIVRDRTSLDSSGWLTRFQNCFIENSNVSFDIEIEEDYLSAFESELYSLNEIGVLNHQFEADLNALIDVLCPLPIEDCLTANFYINRSFNNFNEIELVSDFENIVRYAINTVICPKVPKSLLRDVADVLRFYQPTFPENRLDLKLNESKNIGKHIKSLFSPDNALFRQIFNDENNIVLSYYESQHTGPNLNYRYDQVEISAYLVHFTLFEKNKYNLRPEIYRANGYPENGNFIDNKGVIPLVISKGYSDPVPGSEVVPSYPNMAFFSGLHLGDGEMPSCRYWRFGRIWEQKEQGSFQKSGYSVIVPKYVLDKFKDEYKLIWKVRHNMKSVLIDVFNKDILK</sequence>
<protein>
    <recommendedName>
        <fullName evidence="3">AAA+ ATPase domain-containing protein</fullName>
    </recommendedName>
</protein>